<keyword evidence="1" id="KW-0378">Hydrolase</keyword>
<evidence type="ECO:0000259" key="2">
    <source>
        <dbReference type="Pfam" id="PF03629"/>
    </source>
</evidence>
<dbReference type="SUPFAM" id="SSF52266">
    <property type="entry name" value="SGNH hydrolase"/>
    <property type="match status" value="1"/>
</dbReference>
<dbReference type="InterPro" id="IPR005181">
    <property type="entry name" value="SASA"/>
</dbReference>
<evidence type="ECO:0000256" key="1">
    <source>
        <dbReference type="ARBA" id="ARBA00022801"/>
    </source>
</evidence>
<dbReference type="GO" id="GO:0016787">
    <property type="term" value="F:hydrolase activity"/>
    <property type="evidence" value="ECO:0007669"/>
    <property type="project" value="UniProtKB-KW"/>
</dbReference>
<dbReference type="RefSeq" id="WP_077840626.1">
    <property type="nucleotide sequence ID" value="NZ_JABTAE010000001.1"/>
</dbReference>
<dbReference type="InterPro" id="IPR036514">
    <property type="entry name" value="SGNH_hydro_sf"/>
</dbReference>
<accession>A0A1S8RRV9</accession>
<reference evidence="3 4" key="1">
    <citation type="submission" date="2016-05" db="EMBL/GenBank/DDBJ databases">
        <title>Microbial solvent formation.</title>
        <authorList>
            <person name="Poehlein A."/>
            <person name="Montoya Solano J.D."/>
            <person name="Flitsch S."/>
            <person name="Krabben P."/>
            <person name="Duerre P."/>
            <person name="Daniel R."/>
        </authorList>
    </citation>
    <scope>NUCLEOTIDE SEQUENCE [LARGE SCALE GENOMIC DNA]</scope>
    <source>
        <strain evidence="3 4">DSM 53</strain>
    </source>
</reference>
<proteinExistence type="predicted"/>
<dbReference type="Gene3D" id="3.40.50.1110">
    <property type="entry name" value="SGNH hydrolase"/>
    <property type="match status" value="1"/>
</dbReference>
<gene>
    <name evidence="3" type="ORF">CLBCK_44110</name>
</gene>
<dbReference type="EMBL" id="LZZI01000132">
    <property type="protein sequence ID" value="OOM55956.1"/>
    <property type="molecule type" value="Genomic_DNA"/>
</dbReference>
<sequence>MINSFLMVGQSNMAGRGFLKDVPIICNERIKVMRNGIWQIMTEPINYDRPYSGIGPAASFAAAWCRKNKDEEIGLIPCADGGTSLDDWSVDGPLFKHAILQAKLAKESSKLKGILWHQGESDSLSGLYKLYNKKFSVIVDAFRRELGEPDIPVIIGEIGDYLGSGFLGAYFPEYPKVNEELLEFAKGHKNCYFVTASGLTANPDGIHINAVSQRIFGLRYFEAYDKLNHILTPLEGEEDAINIDSERVLTKTEKMTILENKFAGGHISLEDYQVQMSNINNDNNVFLS</sequence>
<evidence type="ECO:0000313" key="4">
    <source>
        <dbReference type="Proteomes" id="UP000190973"/>
    </source>
</evidence>
<organism evidence="3 4">
    <name type="scientific">Clostridium beijerinckii</name>
    <name type="common">Clostridium MP</name>
    <dbReference type="NCBI Taxonomy" id="1520"/>
    <lineage>
        <taxon>Bacteria</taxon>
        <taxon>Bacillati</taxon>
        <taxon>Bacillota</taxon>
        <taxon>Clostridia</taxon>
        <taxon>Eubacteriales</taxon>
        <taxon>Clostridiaceae</taxon>
        <taxon>Clostridium</taxon>
    </lineage>
</organism>
<dbReference type="Proteomes" id="UP000190973">
    <property type="component" value="Unassembled WGS sequence"/>
</dbReference>
<feature type="domain" description="Sialate O-acetylesterase" evidence="2">
    <location>
        <begin position="4"/>
        <end position="224"/>
    </location>
</feature>
<dbReference type="Pfam" id="PF03629">
    <property type="entry name" value="SASA"/>
    <property type="match status" value="1"/>
</dbReference>
<comment type="caution">
    <text evidence="3">The sequence shown here is derived from an EMBL/GenBank/DDBJ whole genome shotgun (WGS) entry which is preliminary data.</text>
</comment>
<name>A0A1S8RRV9_CLOBE</name>
<dbReference type="PANTHER" id="PTHR31988:SF19">
    <property type="entry name" value="9-O-ACETYL-N-ACETYLNEURAMINIC ACID DEACETYLASE-RELATED"/>
    <property type="match status" value="1"/>
</dbReference>
<dbReference type="InterPro" id="IPR052940">
    <property type="entry name" value="Carb_Esterase_6"/>
</dbReference>
<dbReference type="PANTHER" id="PTHR31988">
    <property type="entry name" value="ESTERASE, PUTATIVE (DUF303)-RELATED"/>
    <property type="match status" value="1"/>
</dbReference>
<protein>
    <recommendedName>
        <fullName evidence="2">Sialate O-acetylesterase domain-containing protein</fullName>
    </recommendedName>
</protein>
<evidence type="ECO:0000313" key="3">
    <source>
        <dbReference type="EMBL" id="OOM55956.1"/>
    </source>
</evidence>
<dbReference type="AlphaFoldDB" id="A0A1S8RRV9"/>